<evidence type="ECO:0000256" key="2">
    <source>
        <dbReference type="ARBA" id="ARBA00022443"/>
    </source>
</evidence>
<name>A0AAV9VBM1_9PEZI</name>
<dbReference type="InterPro" id="IPR027357">
    <property type="entry name" value="DOCKER_dom"/>
</dbReference>
<evidence type="ECO:0000259" key="11">
    <source>
        <dbReference type="PROSITE" id="PS51651"/>
    </source>
</evidence>
<feature type="region of interest" description="Disordered" evidence="8">
    <location>
        <begin position="1998"/>
        <end position="2134"/>
    </location>
</feature>
<dbReference type="Gene3D" id="1.20.1270.350">
    <property type="entry name" value="Dedicator of cytokinesis N-terminal subdomain"/>
    <property type="match status" value="1"/>
</dbReference>
<feature type="domain" description="DOCKER" evidence="11">
    <location>
        <begin position="1499"/>
        <end position="1918"/>
    </location>
</feature>
<keyword evidence="3" id="KW-0963">Cytoplasm</keyword>
<comment type="similarity">
    <text evidence="7">Belongs to the DOCK family.</text>
</comment>
<dbReference type="GO" id="GO:0007264">
    <property type="term" value="P:small GTPase-mediated signal transduction"/>
    <property type="evidence" value="ECO:0007669"/>
    <property type="project" value="InterPro"/>
</dbReference>
<keyword evidence="4" id="KW-0597">Phosphoprotein</keyword>
<gene>
    <name evidence="12" type="ORF">TWF696_000421</name>
</gene>
<dbReference type="Gene3D" id="2.30.30.40">
    <property type="entry name" value="SH3 Domains"/>
    <property type="match status" value="1"/>
</dbReference>
<dbReference type="Pfam" id="PF06920">
    <property type="entry name" value="DHR-2_Lobe_A"/>
    <property type="match status" value="1"/>
</dbReference>
<evidence type="ECO:0000256" key="8">
    <source>
        <dbReference type="SAM" id="MobiDB-lite"/>
    </source>
</evidence>
<feature type="region of interest" description="Disordered" evidence="8">
    <location>
        <begin position="1965"/>
        <end position="1984"/>
    </location>
</feature>
<dbReference type="PROSITE" id="PS51650">
    <property type="entry name" value="C2_DOCK"/>
    <property type="match status" value="1"/>
</dbReference>
<dbReference type="InterPro" id="IPR027007">
    <property type="entry name" value="C2_DOCK-type_domain"/>
</dbReference>
<dbReference type="InterPro" id="IPR026791">
    <property type="entry name" value="DOCK"/>
</dbReference>
<dbReference type="SUPFAM" id="SSF50044">
    <property type="entry name" value="SH3-domain"/>
    <property type="match status" value="1"/>
</dbReference>
<dbReference type="Gene3D" id="1.25.40.410">
    <property type="match status" value="1"/>
</dbReference>
<dbReference type="EMBL" id="JAVHNQ010000001">
    <property type="protein sequence ID" value="KAK6359258.1"/>
    <property type="molecule type" value="Genomic_DNA"/>
</dbReference>
<dbReference type="InterPro" id="IPR035892">
    <property type="entry name" value="C2_domain_sf"/>
</dbReference>
<dbReference type="InterPro" id="IPR036028">
    <property type="entry name" value="SH3-like_dom_sf"/>
</dbReference>
<dbReference type="GO" id="GO:0005085">
    <property type="term" value="F:guanyl-nucleotide exchange factor activity"/>
    <property type="evidence" value="ECO:0007669"/>
    <property type="project" value="UniProtKB-KW"/>
</dbReference>
<proteinExistence type="inferred from homology"/>
<feature type="compositionally biased region" description="Polar residues" evidence="8">
    <location>
        <begin position="2074"/>
        <end position="2084"/>
    </location>
</feature>
<dbReference type="Pfam" id="PF23554">
    <property type="entry name" value="TPR_DOCK"/>
    <property type="match status" value="2"/>
</dbReference>
<accession>A0AAV9VBM1</accession>
<dbReference type="Pfam" id="PF16172">
    <property type="entry name" value="DOCK_N"/>
    <property type="match status" value="1"/>
</dbReference>
<protein>
    <recommendedName>
        <fullName evidence="14">Dedicator of cytokinesis protein 1</fullName>
    </recommendedName>
</protein>
<evidence type="ECO:0000313" key="13">
    <source>
        <dbReference type="Proteomes" id="UP001375240"/>
    </source>
</evidence>
<dbReference type="Proteomes" id="UP001375240">
    <property type="component" value="Unassembled WGS sequence"/>
</dbReference>
<dbReference type="PROSITE" id="PS51651">
    <property type="entry name" value="DOCKER"/>
    <property type="match status" value="1"/>
</dbReference>
<evidence type="ECO:0000256" key="1">
    <source>
        <dbReference type="ARBA" id="ARBA00004496"/>
    </source>
</evidence>
<dbReference type="PANTHER" id="PTHR45653:SF10">
    <property type="entry name" value="MYOBLAST CITY, ISOFORM B"/>
    <property type="match status" value="1"/>
</dbReference>
<feature type="compositionally biased region" description="Low complexity" evidence="8">
    <location>
        <begin position="2056"/>
        <end position="2073"/>
    </location>
</feature>
<sequence length="2134" mass="238300">MPWTPLPKIAFAQVTHPYEAIDKSHDLYLQVGDEVYIFESCNNGEWFRGYLVAAPSLLSGLTSRKGQTLEARVFSGVFPSSCVKILEFVGEAIPQASGDSDEEYDDLDDEDDEIEELDDVTDTADEEDSAEEIAIHLEGVKNHIHVNAHLGSGDDAKSMSEFSTPMDGQTEPDLRQFNDDVDGDTETEASYSVRDFGLHPPTHHRSAGKVNGVKPRRHKRKGAHKETTIVKLKPPRRRSKLPAPVPMLKIGDETATMAGEPLVDEIASCLREWHSSSFHELLLSRDYTTVNNLSALIGQLDIVRRQLTHRVLTATELAVTREKTVWDMVKGNKMLNREIIVRDPATGGILTGLDSAVAVTALQAQMALLDAPPVEKSEGATVHHLYFDMKAFAGVSSEPSVILFYLATRQQRISENYVVELTQQGVPVDPTQLHRMQTLFTDMSAKDIADEVYLVARIYSCSTVYVASPAVSRDGTYGTMKNGYNTLTKAPSSANQEQRPTRFSTMFTNQKTQIGSPNAKPSSNGSPQLGSLHEHNKSVPLILDHNGKKYIMNVSLGVGVLDVTRFLLAPDVATEHIMRIFVPAAKDMYDHHQFGTIKGFQASNQKMLDWDGLVRDIIESRTDRFETSPKADRIVVNLRSFISPDADNLIKSLPTILQDVTVTPKIGFSGAPTRSRSDIYITLKGPIIPRHGVLVHPKTGSYPFPNIKSLQMTMEVRTQDGAVVSDCISSASNKPCVTTWVSCLAHAHEAWNETVKLVVPDSLVRESHLFMRLSASPNEGGGLPFALAWMPLWNNETFMTDGDHCPIFYKYDELTSQPLSQPGSEYGGYLSYRWDNGANAAAFSMVRISSYLCSTRFSQDETLLSLLGWKKNKSEDELIAVLRKFIYIPEIEIVKLLRQVCDALFGLLVERAGRDDFEDLVFAALVTLLNIVYDRRFNLEPIIDDYAFNHFQYPFATLCLIRGFSRLLANPTDAESSKRLRATFKVARHVFRFISIARTQQQAKEAAIGITNSGLFSKDIKGIFKMLEALMDNPAPILIGSQTLAVQHFHTWLPELVDMLTPSEILHIAIDFVDSCGGVKGKLVLYKLVLIINFSKLTQFSHPEARRAIAVNTVRWLEPCWGATDDVSGQYRDQVRLCCSVLSTQIDDLNEEIADYVPKLIESYLAIRSSGVRERETFSLLFPKAYPFPGRSIPGRPMFDEALLELSAVLAAVTMRPSGLLDLAEDEMAISLANTLAVHNSILSGEAFPKSWLSVHVYHHRWTVLHLKAISNVLIESFLPEPDDAEKFNMDLWLSFFETLLKLVSSDALTLETFPEQKRRTVWKVAGDVREHGAELLRRTWEAIGWETTPDERAKYGLERVGGYQVQYVPGLVGPIVELCLGAHEGLRKMAVEVMQSMVISEWTLSQNLVAVQAEVIDALDRLFKTKRVTETLVQKQFLADLSFLFEPLSKDPEDPLFQAIQELLGTVNVFLDLLSAVHTTPLGEASDIINTLRLMEFLKDMQKEELFIKYVHQLVDTQVRARNPVEAGLSLQFHSDLYTWDTETLLPPITVNDVVRFGNETMFERKEGLSLKMIGFFEEGRSWDSAIDVYQELAKQYEHVVFDFGKLAKAHRAIARLQENILRGDRYTVRHFLVKYHGMGFPAGLRERTYVVQGNNFEGRAEFEERMKGAWPTALILGESETPTSIEGQFLGIKEVTPMIDVGHPINLRTRVPSHVKDFLQTSRPHTFAEVREREVEDAVNGWNGDVEAAMEKVVYVCEDQFPTILKRSEVVSTSKVPVGIVQVSAEDIVRRTKEVVGLELRVGNEEWGGQGREMVIKEFTGILAKAMEGAVGRCKRVLEVESRKILEGIEGREDPKKIEALRVAVLDHVGVLKRCLSLHGKVTGSGGTHETLMRAFERNFESELKILTPLPALDNMGMLSPPPTTNREPLFSPLSDAPPLTITSSMIQQAPSAPELHRTMSISTTKEPSLHSAPESREHPKRERLSLIFTRKSQDNLTHNGNHISHQHHHHHHESKDSFGGVSIITSVQRSNEKERGIPLAARHERSRSRSKGRAGSVSSGRRPSTTSSSGAQKQTVTSYATSDGGKSKGDGVVDRMNSTVRRRLSTLGIGRKSSKGNVKERNGSATGIIEE</sequence>
<evidence type="ECO:0000256" key="6">
    <source>
        <dbReference type="PROSITE-ProRule" id="PRU00192"/>
    </source>
</evidence>
<dbReference type="GO" id="GO:0005737">
    <property type="term" value="C:cytoplasm"/>
    <property type="evidence" value="ECO:0007669"/>
    <property type="project" value="UniProtKB-SubCell"/>
</dbReference>
<keyword evidence="2 6" id="KW-0728">SH3 domain</keyword>
<evidence type="ECO:0000256" key="7">
    <source>
        <dbReference type="PROSITE-ProRule" id="PRU00983"/>
    </source>
</evidence>
<comment type="caution">
    <text evidence="12">The sequence shown here is derived from an EMBL/GenBank/DDBJ whole genome shotgun (WGS) entry which is preliminary data.</text>
</comment>
<keyword evidence="13" id="KW-1185">Reference proteome</keyword>
<organism evidence="12 13">
    <name type="scientific">Orbilia brochopaga</name>
    <dbReference type="NCBI Taxonomy" id="3140254"/>
    <lineage>
        <taxon>Eukaryota</taxon>
        <taxon>Fungi</taxon>
        <taxon>Dikarya</taxon>
        <taxon>Ascomycota</taxon>
        <taxon>Pezizomycotina</taxon>
        <taxon>Orbiliomycetes</taxon>
        <taxon>Orbiliales</taxon>
        <taxon>Orbiliaceae</taxon>
        <taxon>Orbilia</taxon>
    </lineage>
</organism>
<evidence type="ECO:0008006" key="14">
    <source>
        <dbReference type="Google" id="ProtNLM"/>
    </source>
</evidence>
<evidence type="ECO:0000259" key="10">
    <source>
        <dbReference type="PROSITE" id="PS51650"/>
    </source>
</evidence>
<dbReference type="CDD" id="cd11684">
    <property type="entry name" value="DHR2_DOCK"/>
    <property type="match status" value="1"/>
</dbReference>
<dbReference type="InterPro" id="IPR046769">
    <property type="entry name" value="DOCKER_Lobe_A"/>
</dbReference>
<dbReference type="GO" id="GO:0005886">
    <property type="term" value="C:plasma membrane"/>
    <property type="evidence" value="ECO:0007669"/>
    <property type="project" value="TreeGrafter"/>
</dbReference>
<dbReference type="SMART" id="SM00326">
    <property type="entry name" value="SH3"/>
    <property type="match status" value="1"/>
</dbReference>
<dbReference type="InterPro" id="IPR016024">
    <property type="entry name" value="ARM-type_fold"/>
</dbReference>
<dbReference type="CDD" id="cd08679">
    <property type="entry name" value="C2_DOCK180_related"/>
    <property type="match status" value="1"/>
</dbReference>
<dbReference type="InterPro" id="IPR056372">
    <property type="entry name" value="TPR_DOCK"/>
</dbReference>
<dbReference type="InterPro" id="IPR043161">
    <property type="entry name" value="DOCK_C_lobe_A"/>
</dbReference>
<evidence type="ECO:0000313" key="12">
    <source>
        <dbReference type="EMBL" id="KAK6359258.1"/>
    </source>
</evidence>
<evidence type="ECO:0000259" key="9">
    <source>
        <dbReference type="PROSITE" id="PS50002"/>
    </source>
</evidence>
<dbReference type="GO" id="GO:0031267">
    <property type="term" value="F:small GTPase binding"/>
    <property type="evidence" value="ECO:0007669"/>
    <property type="project" value="TreeGrafter"/>
</dbReference>
<evidence type="ECO:0000256" key="5">
    <source>
        <dbReference type="ARBA" id="ARBA00022658"/>
    </source>
</evidence>
<feature type="region of interest" description="Disordered" evidence="8">
    <location>
        <begin position="512"/>
        <end position="531"/>
    </location>
</feature>
<dbReference type="InterPro" id="IPR032376">
    <property type="entry name" value="DOCK_N"/>
</dbReference>
<dbReference type="InterPro" id="IPR042455">
    <property type="entry name" value="DOCK_N_sub1"/>
</dbReference>
<dbReference type="Pfam" id="PF14429">
    <property type="entry name" value="DOCK-C2"/>
    <property type="match status" value="1"/>
</dbReference>
<feature type="domain" description="SH3" evidence="9">
    <location>
        <begin position="7"/>
        <end position="88"/>
    </location>
</feature>
<reference evidence="12 13" key="1">
    <citation type="submission" date="2019-10" db="EMBL/GenBank/DDBJ databases">
        <authorList>
            <person name="Palmer J.M."/>
        </authorList>
    </citation>
    <scope>NUCLEOTIDE SEQUENCE [LARGE SCALE GENOMIC DNA]</scope>
    <source>
        <strain evidence="12 13">TWF696</strain>
    </source>
</reference>
<keyword evidence="5" id="KW-0344">Guanine-nucleotide releasing factor</keyword>
<feature type="region of interest" description="Disordered" evidence="8">
    <location>
        <begin position="195"/>
        <end position="226"/>
    </location>
</feature>
<dbReference type="InterPro" id="IPR001452">
    <property type="entry name" value="SH3_domain"/>
</dbReference>
<dbReference type="Gene3D" id="2.60.40.150">
    <property type="entry name" value="C2 domain"/>
    <property type="match status" value="1"/>
</dbReference>
<evidence type="ECO:0000256" key="3">
    <source>
        <dbReference type="ARBA" id="ARBA00022490"/>
    </source>
</evidence>
<dbReference type="SUPFAM" id="SSF48371">
    <property type="entry name" value="ARM repeat"/>
    <property type="match status" value="1"/>
</dbReference>
<feature type="compositionally biased region" description="Basic residues" evidence="8">
    <location>
        <begin position="214"/>
        <end position="223"/>
    </location>
</feature>
<feature type="domain" description="C2 DOCK-type" evidence="10">
    <location>
        <begin position="676"/>
        <end position="858"/>
    </location>
</feature>
<comment type="subcellular location">
    <subcellularLocation>
        <location evidence="1">Cytoplasm</location>
    </subcellularLocation>
</comment>
<dbReference type="PANTHER" id="PTHR45653">
    <property type="entry name" value="DEDICATOR OF CYTOKINESIS"/>
    <property type="match status" value="1"/>
</dbReference>
<dbReference type="PROSITE" id="PS50002">
    <property type="entry name" value="SH3"/>
    <property type="match status" value="1"/>
</dbReference>
<evidence type="ECO:0000256" key="4">
    <source>
        <dbReference type="ARBA" id="ARBA00022553"/>
    </source>
</evidence>
<feature type="compositionally biased region" description="Polar residues" evidence="8">
    <location>
        <begin position="512"/>
        <end position="529"/>
    </location>
</feature>